<protein>
    <recommendedName>
        <fullName evidence="3">F-box associated domain-containing protein</fullName>
    </recommendedName>
</protein>
<evidence type="ECO:0000313" key="1">
    <source>
        <dbReference type="EMBL" id="VVA89768.1"/>
    </source>
</evidence>
<gene>
    <name evidence="1" type="ORF">ANE_LOCUS213</name>
</gene>
<dbReference type="Proteomes" id="UP000489600">
    <property type="component" value="Unassembled WGS sequence"/>
</dbReference>
<proteinExistence type="predicted"/>
<comment type="caution">
    <text evidence="1">The sequence shown here is derived from an EMBL/GenBank/DDBJ whole genome shotgun (WGS) entry which is preliminary data.</text>
</comment>
<accession>A0A565AM82</accession>
<reference evidence="1" key="1">
    <citation type="submission" date="2019-07" db="EMBL/GenBank/DDBJ databases">
        <authorList>
            <person name="Dittberner H."/>
        </authorList>
    </citation>
    <scope>NUCLEOTIDE SEQUENCE [LARGE SCALE GENOMIC DNA]</scope>
</reference>
<name>A0A565AM82_9BRAS</name>
<evidence type="ECO:0000313" key="2">
    <source>
        <dbReference type="Proteomes" id="UP000489600"/>
    </source>
</evidence>
<dbReference type="InterPro" id="IPR015915">
    <property type="entry name" value="Kelch-typ_b-propeller"/>
</dbReference>
<dbReference type="PANTHER" id="PTHR24414">
    <property type="entry name" value="F-BOX/KELCH-REPEAT PROTEIN SKIP4"/>
    <property type="match status" value="1"/>
</dbReference>
<dbReference type="OrthoDB" id="1086576at2759"/>
<organism evidence="1 2">
    <name type="scientific">Arabis nemorensis</name>
    <dbReference type="NCBI Taxonomy" id="586526"/>
    <lineage>
        <taxon>Eukaryota</taxon>
        <taxon>Viridiplantae</taxon>
        <taxon>Streptophyta</taxon>
        <taxon>Embryophyta</taxon>
        <taxon>Tracheophyta</taxon>
        <taxon>Spermatophyta</taxon>
        <taxon>Magnoliopsida</taxon>
        <taxon>eudicotyledons</taxon>
        <taxon>Gunneridae</taxon>
        <taxon>Pentapetalae</taxon>
        <taxon>rosids</taxon>
        <taxon>malvids</taxon>
        <taxon>Brassicales</taxon>
        <taxon>Brassicaceae</taxon>
        <taxon>Arabideae</taxon>
        <taxon>Arabis</taxon>
    </lineage>
</organism>
<sequence length="207" mass="23941">MQDRKKRYQSIHDCVVRDDKVYAVDGTDRTFYYSPSEGKWGIGNRGEVCGSRRDWCVIDDLIFSCSKDGKIFWCEQQELDWREPEGMYWWKEVKGLKGLNGKLSRSRLVHFGEQLLNMWEVCNIKFGGIRELADLLPGARLSTSGGNIVLFWDEVVGDSLQIWFAEISLERCQEGNIRGNIERSHAVLTVDPFLDRYKVLYSVSVTL</sequence>
<dbReference type="SUPFAM" id="SSF117281">
    <property type="entry name" value="Kelch motif"/>
    <property type="match status" value="1"/>
</dbReference>
<dbReference type="EMBL" id="CABITT030000001">
    <property type="protein sequence ID" value="VVA89768.1"/>
    <property type="molecule type" value="Genomic_DNA"/>
</dbReference>
<dbReference type="PANTHER" id="PTHR24414:SF178">
    <property type="entry name" value="F-BOX DOMAIN-CONTAINING PROTEIN"/>
    <property type="match status" value="1"/>
</dbReference>
<dbReference type="InterPro" id="IPR050354">
    <property type="entry name" value="F-box/kelch-repeat_ARATH"/>
</dbReference>
<evidence type="ECO:0008006" key="3">
    <source>
        <dbReference type="Google" id="ProtNLM"/>
    </source>
</evidence>
<dbReference type="AlphaFoldDB" id="A0A565AM82"/>
<keyword evidence="2" id="KW-1185">Reference proteome</keyword>